<feature type="signal peptide" evidence="5">
    <location>
        <begin position="1"/>
        <end position="24"/>
    </location>
</feature>
<evidence type="ECO:0000256" key="2">
    <source>
        <dbReference type="ARBA" id="ARBA00022670"/>
    </source>
</evidence>
<dbReference type="OrthoDB" id="9764363at2"/>
<protein>
    <submittedName>
        <fullName evidence="7">Signal peptide protein</fullName>
    </submittedName>
</protein>
<dbReference type="GO" id="GO:0006508">
    <property type="term" value="P:proteolysis"/>
    <property type="evidence" value="ECO:0007669"/>
    <property type="project" value="UniProtKB-KW"/>
</dbReference>
<evidence type="ECO:0000259" key="6">
    <source>
        <dbReference type="Pfam" id="PF01343"/>
    </source>
</evidence>
<evidence type="ECO:0000313" key="8">
    <source>
        <dbReference type="Proteomes" id="UP000031938"/>
    </source>
</evidence>
<evidence type="ECO:0000256" key="3">
    <source>
        <dbReference type="ARBA" id="ARBA00022801"/>
    </source>
</evidence>
<dbReference type="InterPro" id="IPR029045">
    <property type="entry name" value="ClpP/crotonase-like_dom_sf"/>
</dbReference>
<dbReference type="EMBL" id="JXRP01000020">
    <property type="protein sequence ID" value="KIL43853.1"/>
    <property type="molecule type" value="Genomic_DNA"/>
</dbReference>
<dbReference type="InterPro" id="IPR002142">
    <property type="entry name" value="Peptidase_S49"/>
</dbReference>
<keyword evidence="2" id="KW-0645">Protease</keyword>
<evidence type="ECO:0000313" key="7">
    <source>
        <dbReference type="EMBL" id="KIL43853.1"/>
    </source>
</evidence>
<dbReference type="NCBIfam" id="TIGR00706">
    <property type="entry name" value="SppA_dom"/>
    <property type="match status" value="1"/>
</dbReference>
<proteinExistence type="inferred from homology"/>
<dbReference type="PANTHER" id="PTHR42987:SF7">
    <property type="entry name" value="SIGNAL PEPTIDE PEPTIDASE SPPA-RELATED"/>
    <property type="match status" value="1"/>
</dbReference>
<dbReference type="Proteomes" id="UP000031938">
    <property type="component" value="Unassembled WGS sequence"/>
</dbReference>
<sequence length="333" mass="35946">MTVKRWIALGVAAALLVVSTVINAATFMFSTNIEESLSGFGTTEGLPEAIIEEGSAMERIAVLDLHGTIQDTGEQGSLLGGVGYNHSQFMNQLDQVKDDDTVKAIVLSVNTPGGGVVESAQIHDKIVEIKEEARKPVYVSMGAQATSGGYYVSAPADKIFASKETLTGSLGVIMQSINFSELAERYGVEFVTITSGEFKDMLNPAEEVSEADLAIIQSMLEDSYQGFVDVIANGREMPEERVREIADGRIYNGIQALELGLIDDYGYEEDVINAVKEDYDLQGASVIEYTTPSDFSSLLSLQAHKVFGGLEGDVLSQVINRVGGPRPMYLYAE</sequence>
<dbReference type="CDD" id="cd07023">
    <property type="entry name" value="S49_Sppa_N_C"/>
    <property type="match status" value="1"/>
</dbReference>
<dbReference type="GO" id="GO:0008236">
    <property type="term" value="F:serine-type peptidase activity"/>
    <property type="evidence" value="ECO:0007669"/>
    <property type="project" value="UniProtKB-KW"/>
</dbReference>
<name>A0A0C2VIL9_9BACL</name>
<dbReference type="PATRIC" id="fig|889306.3.peg.3692"/>
<keyword evidence="3" id="KW-0378">Hydrolase</keyword>
<feature type="chain" id="PRO_5002169433" evidence="5">
    <location>
        <begin position="25"/>
        <end position="333"/>
    </location>
</feature>
<dbReference type="Gene3D" id="3.90.226.10">
    <property type="entry name" value="2-enoyl-CoA Hydratase, Chain A, domain 1"/>
    <property type="match status" value="2"/>
</dbReference>
<accession>A0A0C2VIL9</accession>
<reference evidence="7 8" key="1">
    <citation type="submission" date="2015-01" db="EMBL/GenBank/DDBJ databases">
        <title>Genome sequencing of Jeotgalibacillus soli.</title>
        <authorList>
            <person name="Goh K.M."/>
            <person name="Chan K.-G."/>
            <person name="Yaakop A.S."/>
            <person name="Ee R."/>
            <person name="Gan H.M."/>
            <person name="Chan C.S."/>
        </authorList>
    </citation>
    <scope>NUCLEOTIDE SEQUENCE [LARGE SCALE GENOMIC DNA]</scope>
    <source>
        <strain evidence="7 8">P9</strain>
    </source>
</reference>
<dbReference type="SUPFAM" id="SSF52096">
    <property type="entry name" value="ClpP/crotonase"/>
    <property type="match status" value="1"/>
</dbReference>
<comment type="similarity">
    <text evidence="1">Belongs to the peptidase S49 family.</text>
</comment>
<evidence type="ECO:0000256" key="1">
    <source>
        <dbReference type="ARBA" id="ARBA00008683"/>
    </source>
</evidence>
<gene>
    <name evidence="7" type="ORF">KP78_36770</name>
</gene>
<dbReference type="InterPro" id="IPR047272">
    <property type="entry name" value="S49_SppA_C"/>
</dbReference>
<dbReference type="Pfam" id="PF01343">
    <property type="entry name" value="Peptidase_S49"/>
    <property type="match status" value="1"/>
</dbReference>
<dbReference type="AlphaFoldDB" id="A0A0C2VIL9"/>
<dbReference type="PANTHER" id="PTHR42987">
    <property type="entry name" value="PEPTIDASE S49"/>
    <property type="match status" value="1"/>
</dbReference>
<comment type="caution">
    <text evidence="7">The sequence shown here is derived from an EMBL/GenBank/DDBJ whole genome shotgun (WGS) entry which is preliminary data.</text>
</comment>
<evidence type="ECO:0000256" key="4">
    <source>
        <dbReference type="ARBA" id="ARBA00022825"/>
    </source>
</evidence>
<dbReference type="RefSeq" id="WP_041090786.1">
    <property type="nucleotide sequence ID" value="NZ_JXRP01000020.1"/>
</dbReference>
<keyword evidence="4" id="KW-0720">Serine protease</keyword>
<evidence type="ECO:0000256" key="5">
    <source>
        <dbReference type="SAM" id="SignalP"/>
    </source>
</evidence>
<keyword evidence="8" id="KW-1185">Reference proteome</keyword>
<dbReference type="InterPro" id="IPR004635">
    <property type="entry name" value="Pept_S49_SppA"/>
</dbReference>
<dbReference type="STRING" id="889306.KP78_36770"/>
<organism evidence="7 8">
    <name type="scientific">Jeotgalibacillus soli</name>
    <dbReference type="NCBI Taxonomy" id="889306"/>
    <lineage>
        <taxon>Bacteria</taxon>
        <taxon>Bacillati</taxon>
        <taxon>Bacillota</taxon>
        <taxon>Bacilli</taxon>
        <taxon>Bacillales</taxon>
        <taxon>Caryophanaceae</taxon>
        <taxon>Jeotgalibacillus</taxon>
    </lineage>
</organism>
<keyword evidence="5" id="KW-0732">Signal</keyword>
<feature type="domain" description="Peptidase S49" evidence="6">
    <location>
        <begin position="131"/>
        <end position="281"/>
    </location>
</feature>